<name>A0AAV0AYT8_PHAPC</name>
<evidence type="ECO:0000313" key="3">
    <source>
        <dbReference type="Proteomes" id="UP001153365"/>
    </source>
</evidence>
<accession>A0AAV0AYT8</accession>
<evidence type="ECO:0000256" key="1">
    <source>
        <dbReference type="SAM" id="MobiDB-lite"/>
    </source>
</evidence>
<proteinExistence type="predicted"/>
<feature type="region of interest" description="Disordered" evidence="1">
    <location>
        <begin position="1"/>
        <end position="24"/>
    </location>
</feature>
<dbReference type="AlphaFoldDB" id="A0AAV0AYT8"/>
<feature type="compositionally biased region" description="Basic and acidic residues" evidence="1">
    <location>
        <begin position="229"/>
        <end position="248"/>
    </location>
</feature>
<feature type="compositionally biased region" description="Basic residues" evidence="1">
    <location>
        <begin position="204"/>
        <end position="213"/>
    </location>
</feature>
<organism evidence="2 3">
    <name type="scientific">Phakopsora pachyrhizi</name>
    <name type="common">Asian soybean rust disease fungus</name>
    <dbReference type="NCBI Taxonomy" id="170000"/>
    <lineage>
        <taxon>Eukaryota</taxon>
        <taxon>Fungi</taxon>
        <taxon>Dikarya</taxon>
        <taxon>Basidiomycota</taxon>
        <taxon>Pucciniomycotina</taxon>
        <taxon>Pucciniomycetes</taxon>
        <taxon>Pucciniales</taxon>
        <taxon>Phakopsoraceae</taxon>
        <taxon>Phakopsora</taxon>
    </lineage>
</organism>
<dbReference type="Proteomes" id="UP001153365">
    <property type="component" value="Unassembled WGS sequence"/>
</dbReference>
<keyword evidence="3" id="KW-1185">Reference proteome</keyword>
<sequence>MIKTASDNTSSRFDADDEQSQTSDLTLEYLSVRPSSPFLNCSPSHQKARPVIISKRLNNESIIRNDPLNPSGSIPPFLNQPGNRGIEDQQVRSSSIPIDCRIEVDQDGLPISSQRLIEDLDPFGFSRAEESVRRLWNKDKSNNKKSDDIFNQGESGKKSDGSDLIKKVIKNDEGLVTLGSDLSLRDLLPIPRRTRKSNRDIPKTLKKTRKLVKKSPTTQNKIRSKSKIHKGDVEKDNSQYRLNKEDTYRPSSSSIITKAKTVSSNRTSKSTSDLPQTVTTTNSKRAKGSGDCKRIFRGVIIISEREGDQKKRKRFDDKEKVYGIMTSCSSKSGFREALREKKVIVNIPRLKKEDFLNDENADSGCSMNMKVSGKLPHPGERFGGRCLSDEADGNLKDIKAKVFRTAKPDSKNISAQNKSGRSKKKLNSRANRSEPVIFNEADEDELTVDRSNKKSVYEEGGERAMRIEYFKSLKGFKFEEEIVL</sequence>
<feature type="region of interest" description="Disordered" evidence="1">
    <location>
        <begin position="64"/>
        <end position="90"/>
    </location>
</feature>
<reference evidence="2" key="1">
    <citation type="submission" date="2022-06" db="EMBL/GenBank/DDBJ databases">
        <authorList>
            <consortium name="SYNGENTA / RWTH Aachen University"/>
        </authorList>
    </citation>
    <scope>NUCLEOTIDE SEQUENCE</scope>
</reference>
<feature type="compositionally biased region" description="Polar residues" evidence="1">
    <location>
        <begin position="249"/>
        <end position="283"/>
    </location>
</feature>
<feature type="region of interest" description="Disordered" evidence="1">
    <location>
        <begin position="140"/>
        <end position="161"/>
    </location>
</feature>
<feature type="region of interest" description="Disordered" evidence="1">
    <location>
        <begin position="194"/>
        <end position="289"/>
    </location>
</feature>
<evidence type="ECO:0000313" key="2">
    <source>
        <dbReference type="EMBL" id="CAH7675644.1"/>
    </source>
</evidence>
<gene>
    <name evidence="2" type="ORF">PPACK8108_LOCUS10678</name>
</gene>
<dbReference type="EMBL" id="CALTRL010002388">
    <property type="protein sequence ID" value="CAH7675644.1"/>
    <property type="molecule type" value="Genomic_DNA"/>
</dbReference>
<feature type="compositionally biased region" description="Polar residues" evidence="1">
    <location>
        <begin position="1"/>
        <end position="12"/>
    </location>
</feature>
<feature type="region of interest" description="Disordered" evidence="1">
    <location>
        <begin position="407"/>
        <end position="443"/>
    </location>
</feature>
<protein>
    <submittedName>
        <fullName evidence="2">Expressed protein</fullName>
    </submittedName>
</protein>
<comment type="caution">
    <text evidence="2">The sequence shown here is derived from an EMBL/GenBank/DDBJ whole genome shotgun (WGS) entry which is preliminary data.</text>
</comment>